<dbReference type="EMBL" id="FXUI01000022">
    <property type="protein sequence ID" value="SMP82306.1"/>
    <property type="molecule type" value="Genomic_DNA"/>
</dbReference>
<evidence type="ECO:0000259" key="4">
    <source>
        <dbReference type="PROSITE" id="PS50943"/>
    </source>
</evidence>
<dbReference type="Pfam" id="PF13560">
    <property type="entry name" value="HTH_31"/>
    <property type="match status" value="1"/>
</dbReference>
<dbReference type="PROSITE" id="PS50943">
    <property type="entry name" value="HTH_CROC1"/>
    <property type="match status" value="1"/>
</dbReference>
<feature type="domain" description="HTH cro/C1-type" evidence="4">
    <location>
        <begin position="20"/>
        <end position="63"/>
    </location>
</feature>
<keyword evidence="6" id="KW-1185">Reference proteome</keyword>
<evidence type="ECO:0000256" key="2">
    <source>
        <dbReference type="ARBA" id="ARBA00023125"/>
    </source>
</evidence>
<accession>A0ABY1QXN9</accession>
<dbReference type="PANTHER" id="PTHR36511">
    <property type="entry name" value="MERR FAMILY BACTERIAL REGULATORY PROTEIN"/>
    <property type="match status" value="1"/>
</dbReference>
<keyword evidence="3" id="KW-0804">Transcription</keyword>
<dbReference type="InterPro" id="IPR010982">
    <property type="entry name" value="Lambda_DNA-bd_dom_sf"/>
</dbReference>
<comment type="caution">
    <text evidence="5">The sequence shown here is derived from an EMBL/GenBank/DDBJ whole genome shotgun (WGS) entry which is preliminary data.</text>
</comment>
<dbReference type="PANTHER" id="PTHR36511:SF3">
    <property type="entry name" value="ANTITOXIN HIGA-2"/>
    <property type="match status" value="1"/>
</dbReference>
<organism evidence="5 6">
    <name type="scientific">Novosphingobium panipatense</name>
    <dbReference type="NCBI Taxonomy" id="428991"/>
    <lineage>
        <taxon>Bacteria</taxon>
        <taxon>Pseudomonadati</taxon>
        <taxon>Pseudomonadota</taxon>
        <taxon>Alphaproteobacteria</taxon>
        <taxon>Sphingomonadales</taxon>
        <taxon>Sphingomonadaceae</taxon>
        <taxon>Novosphingobium</taxon>
    </lineage>
</organism>
<proteinExistence type="predicted"/>
<protein>
    <submittedName>
        <fullName evidence="5">Transcriptional regulator</fullName>
    </submittedName>
</protein>
<dbReference type="Gene3D" id="1.10.260.40">
    <property type="entry name" value="lambda repressor-like DNA-binding domains"/>
    <property type="match status" value="1"/>
</dbReference>
<dbReference type="Proteomes" id="UP001157910">
    <property type="component" value="Unassembled WGS sequence"/>
</dbReference>
<dbReference type="SMART" id="SM00530">
    <property type="entry name" value="HTH_XRE"/>
    <property type="match status" value="1"/>
</dbReference>
<evidence type="ECO:0000256" key="1">
    <source>
        <dbReference type="ARBA" id="ARBA00023015"/>
    </source>
</evidence>
<sequence>MTDADRTDEILYPPMEAAEVRRLRQESGLSQAGFAGLLGAHKRTVQRWEAGSTRPTGAALALLTVAKRRGIQILT</sequence>
<dbReference type="SUPFAM" id="SSF47413">
    <property type="entry name" value="lambda repressor-like DNA-binding domains"/>
    <property type="match status" value="1"/>
</dbReference>
<dbReference type="RefSeq" id="WP_283407176.1">
    <property type="nucleotide sequence ID" value="NZ_FXUI01000022.1"/>
</dbReference>
<reference evidence="5 6" key="1">
    <citation type="submission" date="2017-05" db="EMBL/GenBank/DDBJ databases">
        <authorList>
            <person name="Varghese N."/>
            <person name="Submissions S."/>
        </authorList>
    </citation>
    <scope>NUCLEOTIDE SEQUENCE [LARGE SCALE GENOMIC DNA]</scope>
    <source>
        <strain evidence="5 6">SM16</strain>
    </source>
</reference>
<dbReference type="CDD" id="cd00093">
    <property type="entry name" value="HTH_XRE"/>
    <property type="match status" value="1"/>
</dbReference>
<evidence type="ECO:0000313" key="5">
    <source>
        <dbReference type="EMBL" id="SMP82306.1"/>
    </source>
</evidence>
<keyword evidence="1" id="KW-0805">Transcription regulation</keyword>
<evidence type="ECO:0000313" key="6">
    <source>
        <dbReference type="Proteomes" id="UP001157910"/>
    </source>
</evidence>
<dbReference type="InterPro" id="IPR052359">
    <property type="entry name" value="HTH-type_reg/antitoxin"/>
</dbReference>
<keyword evidence="2" id="KW-0238">DNA-binding</keyword>
<name>A0ABY1QXN9_9SPHN</name>
<dbReference type="InterPro" id="IPR001387">
    <property type="entry name" value="Cro/C1-type_HTH"/>
</dbReference>
<evidence type="ECO:0000256" key="3">
    <source>
        <dbReference type="ARBA" id="ARBA00023163"/>
    </source>
</evidence>
<gene>
    <name evidence="5" type="ORF">SAMN06296065_12234</name>
</gene>